<feature type="region of interest" description="Disordered" evidence="1">
    <location>
        <begin position="527"/>
        <end position="547"/>
    </location>
</feature>
<evidence type="ECO:0008006" key="4">
    <source>
        <dbReference type="Google" id="ProtNLM"/>
    </source>
</evidence>
<evidence type="ECO:0000313" key="3">
    <source>
        <dbReference type="Proteomes" id="UP001386955"/>
    </source>
</evidence>
<dbReference type="Proteomes" id="UP001386955">
    <property type="component" value="Unassembled WGS sequence"/>
</dbReference>
<protein>
    <recommendedName>
        <fullName evidence="4">Senescence-associated protein</fullName>
    </recommendedName>
</protein>
<name>A0AAN9NR01_PSOTE</name>
<feature type="region of interest" description="Disordered" evidence="1">
    <location>
        <begin position="143"/>
        <end position="196"/>
    </location>
</feature>
<comment type="caution">
    <text evidence="2">The sequence shown here is derived from an EMBL/GenBank/DDBJ whole genome shotgun (WGS) entry which is preliminary data.</text>
</comment>
<evidence type="ECO:0000256" key="1">
    <source>
        <dbReference type="SAM" id="MobiDB-lite"/>
    </source>
</evidence>
<evidence type="ECO:0000313" key="2">
    <source>
        <dbReference type="EMBL" id="KAK7375367.1"/>
    </source>
</evidence>
<gene>
    <name evidence="2" type="ORF">VNO78_35746</name>
</gene>
<organism evidence="2 3">
    <name type="scientific">Psophocarpus tetragonolobus</name>
    <name type="common">Winged bean</name>
    <name type="synonym">Dolichos tetragonolobus</name>
    <dbReference type="NCBI Taxonomy" id="3891"/>
    <lineage>
        <taxon>Eukaryota</taxon>
        <taxon>Viridiplantae</taxon>
        <taxon>Streptophyta</taxon>
        <taxon>Embryophyta</taxon>
        <taxon>Tracheophyta</taxon>
        <taxon>Spermatophyta</taxon>
        <taxon>Magnoliopsida</taxon>
        <taxon>eudicotyledons</taxon>
        <taxon>Gunneridae</taxon>
        <taxon>Pentapetalae</taxon>
        <taxon>rosids</taxon>
        <taxon>fabids</taxon>
        <taxon>Fabales</taxon>
        <taxon>Fabaceae</taxon>
        <taxon>Papilionoideae</taxon>
        <taxon>50 kb inversion clade</taxon>
        <taxon>NPAAA clade</taxon>
        <taxon>indigoferoid/millettioid clade</taxon>
        <taxon>Phaseoleae</taxon>
        <taxon>Psophocarpus</taxon>
    </lineage>
</organism>
<proteinExistence type="predicted"/>
<keyword evidence="3" id="KW-1185">Reference proteome</keyword>
<dbReference type="PANTHER" id="PTHR33047:SF8">
    <property type="entry name" value="REGULATOR OF RDNA TRANSCRIPTION PROTEIN 15"/>
    <property type="match status" value="1"/>
</dbReference>
<sequence length="728" mass="78488">MIGRADIEGSKSNVAMNAWLPQASYPCGNFSDTSSFKFRRTKGSIGHAFTVRIRTGNQNQTSFYPFVPHEISVLVELILGHLRYLLTDVPPQPNSPPDNVFRPDQPTEAGLGSRKRGSAPLPIHGIIGFPLSVPVLSRLFDARGRDPEGPVPNPSPDRHATTRSRRGSSSSSPPTADGFGTGTPVPSPQSQSFSRGYGSILPTSLAYIVPSTRGCSPWRPDAVMSTTGRGRHSVLQIFKGRRGRTGHHATCGALPAAGPYLRLSRFQGGQAICTDGRSARARALGFAATAAPSYSSGPGPCPDGRVSAQLGTVTQLPVHPASPVLLTKNGPLGALDSMARLNRAAAPSYLFKVCSHSNPSQKVGVGRRCTHRGIPPISFLAPYGFTHPLTRTHVRLLGPCFKTGRMGSPQADARSMHVPRHARGRMLPSTIATMTSPRAYQQPGLGPPSQSASVRAPSRSADRLSPFHIRPGHIADPHPLPSRQFQALFDSLFKVLFIFPSRYLFAIGLSPVFSLGRNLPPDWGCIPKQPDSPTAPRGATGSGHNGALTLSGAPFQGTWARSATEDASPDYNSNARGDRFSWWALPGSLAVTKGILACPQPNGFGRNLHSKTRWFTGFCNSHQVSHFATFFIDARAEISVAESHFASCVVTTPAGHRLRVPKNRPLQFQFPWHTKRRGSVDFSQRRGQRTAHVAAIRTLHRTIQSVGATGGVYKGQGRSQRELMTRAY</sequence>
<accession>A0AAN9NR01</accession>
<feature type="region of interest" description="Disordered" evidence="1">
    <location>
        <begin position="90"/>
        <end position="117"/>
    </location>
</feature>
<dbReference type="PANTHER" id="PTHR33047">
    <property type="entry name" value="PROTEIN TAR1"/>
    <property type="match status" value="1"/>
</dbReference>
<dbReference type="InterPro" id="IPR052997">
    <property type="entry name" value="RRT15-like"/>
</dbReference>
<reference evidence="2 3" key="1">
    <citation type="submission" date="2024-01" db="EMBL/GenBank/DDBJ databases">
        <title>The genomes of 5 underutilized Papilionoideae crops provide insights into root nodulation and disease resistanc.</title>
        <authorList>
            <person name="Jiang F."/>
        </authorList>
    </citation>
    <scope>NUCLEOTIDE SEQUENCE [LARGE SCALE GENOMIC DNA]</scope>
    <source>
        <strain evidence="2">DUOXIRENSHENG_FW03</strain>
        <tissue evidence="2">Leaves</tissue>
    </source>
</reference>
<dbReference type="AlphaFoldDB" id="A0AAN9NR01"/>
<feature type="region of interest" description="Disordered" evidence="1">
    <location>
        <begin position="437"/>
        <end position="460"/>
    </location>
</feature>
<dbReference type="EMBL" id="JAYMYS010000062">
    <property type="protein sequence ID" value="KAK7375367.1"/>
    <property type="molecule type" value="Genomic_DNA"/>
</dbReference>